<organism evidence="3 4">
    <name type="scientific">Anaerostipes butyraticus</name>
    <dbReference type="NCBI Taxonomy" id="645466"/>
    <lineage>
        <taxon>Bacteria</taxon>
        <taxon>Bacillati</taxon>
        <taxon>Bacillota</taxon>
        <taxon>Clostridia</taxon>
        <taxon>Lachnospirales</taxon>
        <taxon>Lachnospiraceae</taxon>
        <taxon>Anaerostipes</taxon>
    </lineage>
</organism>
<dbReference type="Proteomes" id="UP000613208">
    <property type="component" value="Unassembled WGS sequence"/>
</dbReference>
<dbReference type="InterPro" id="IPR023365">
    <property type="entry name" value="Sortase_dom-sf"/>
</dbReference>
<comment type="caution">
    <text evidence="3">The sequence shown here is derived from an EMBL/GenBank/DDBJ whole genome shotgun (WGS) entry which is preliminary data.</text>
</comment>
<dbReference type="RefSeq" id="WP_201311112.1">
    <property type="nucleotide sequence ID" value="NZ_BLYI01000038.1"/>
</dbReference>
<keyword evidence="4" id="KW-1185">Reference proteome</keyword>
<dbReference type="Pfam" id="PF04203">
    <property type="entry name" value="Sortase"/>
    <property type="match status" value="1"/>
</dbReference>
<reference evidence="3" key="1">
    <citation type="submission" date="2020-06" db="EMBL/GenBank/DDBJ databases">
        <title>Characterization of fructooligosaccharide metabolism and fructooligosaccharide-degrading enzymes in human commensal butyrate producers.</title>
        <authorList>
            <person name="Tanno H."/>
            <person name="Fujii T."/>
            <person name="Hirano K."/>
            <person name="Maeno S."/>
            <person name="Tonozuka T."/>
            <person name="Sakamoto M."/>
            <person name="Ohkuma M."/>
            <person name="Tochio T."/>
            <person name="Endo A."/>
        </authorList>
    </citation>
    <scope>NUCLEOTIDE SEQUENCE</scope>
    <source>
        <strain evidence="3">JCM 17466</strain>
    </source>
</reference>
<accession>A0A916VDN1</accession>
<dbReference type="InterPro" id="IPR005754">
    <property type="entry name" value="Sortase"/>
</dbReference>
<gene>
    <name evidence="3" type="ORF">ANBU17_17500</name>
</gene>
<evidence type="ECO:0000256" key="2">
    <source>
        <dbReference type="PIRSR" id="PIRSR605754-1"/>
    </source>
</evidence>
<dbReference type="InterPro" id="IPR009835">
    <property type="entry name" value="SrtB"/>
</dbReference>
<evidence type="ECO:0000313" key="3">
    <source>
        <dbReference type="EMBL" id="GFO85403.1"/>
    </source>
</evidence>
<proteinExistence type="predicted"/>
<dbReference type="NCBIfam" id="TIGR03064">
    <property type="entry name" value="sortase_srtB"/>
    <property type="match status" value="1"/>
</dbReference>
<dbReference type="SUPFAM" id="SSF63817">
    <property type="entry name" value="Sortase"/>
    <property type="match status" value="1"/>
</dbReference>
<sequence length="240" mass="27645">MKKTLFGILLALCAVIFLFCGWKLYQYYHAYHQAETEYNEIQKDASSSEEEGKIDFQELRKINKDVVGWVRADGTKIDYPIVKSHDNEEYLSHTFQGTENRSGAIFMDKNCSSTFDSDNNVIYGHHMRDGSMFADLLKFREESFLKENQEITVYTPEKTLHLKVISAYAAGGDTLIPVTFASQEKKEEYISKILRQSDISADISEEDQKKIGKLYTFVTCSYEEENNRTFVHAVESDDIT</sequence>
<dbReference type="GO" id="GO:0016787">
    <property type="term" value="F:hydrolase activity"/>
    <property type="evidence" value="ECO:0007669"/>
    <property type="project" value="UniProtKB-KW"/>
</dbReference>
<feature type="active site" description="Proton donor/acceptor" evidence="2">
    <location>
        <position position="125"/>
    </location>
</feature>
<evidence type="ECO:0000313" key="4">
    <source>
        <dbReference type="Proteomes" id="UP000613208"/>
    </source>
</evidence>
<feature type="active site" description="Acyl-thioester intermediate" evidence="2">
    <location>
        <position position="220"/>
    </location>
</feature>
<keyword evidence="1" id="KW-0378">Hydrolase</keyword>
<name>A0A916VDN1_9FIRM</name>
<protein>
    <submittedName>
        <fullName evidence="3">SrtB family sortase</fullName>
    </submittedName>
</protein>
<dbReference type="EMBL" id="BLYI01000038">
    <property type="protein sequence ID" value="GFO85403.1"/>
    <property type="molecule type" value="Genomic_DNA"/>
</dbReference>
<dbReference type="Gene3D" id="2.40.260.10">
    <property type="entry name" value="Sortase"/>
    <property type="match status" value="1"/>
</dbReference>
<dbReference type="CDD" id="cd05826">
    <property type="entry name" value="Sortase_B"/>
    <property type="match status" value="1"/>
</dbReference>
<dbReference type="AlphaFoldDB" id="A0A916VDN1"/>
<evidence type="ECO:0000256" key="1">
    <source>
        <dbReference type="ARBA" id="ARBA00022801"/>
    </source>
</evidence>